<accession>A0A8H7I080</accession>
<dbReference type="Gene3D" id="1.10.10.60">
    <property type="entry name" value="Homeodomain-like"/>
    <property type="match status" value="1"/>
</dbReference>
<dbReference type="InterPro" id="IPR002492">
    <property type="entry name" value="Transposase_Tc1-like"/>
</dbReference>
<evidence type="ECO:0000313" key="4">
    <source>
        <dbReference type="Proteomes" id="UP000602905"/>
    </source>
</evidence>
<dbReference type="Proteomes" id="UP000602905">
    <property type="component" value="Unassembled WGS sequence"/>
</dbReference>
<gene>
    <name evidence="3" type="ORF">RHS03_01395</name>
</gene>
<feature type="non-terminal residue" evidence="3">
    <location>
        <position position="1"/>
    </location>
</feature>
<keyword evidence="3" id="KW-0540">Nuclease</keyword>
<dbReference type="Gene3D" id="3.30.420.10">
    <property type="entry name" value="Ribonuclease H-like superfamily/Ribonuclease H"/>
    <property type="match status" value="1"/>
</dbReference>
<dbReference type="EMBL" id="JACYCD010000045">
    <property type="protein sequence ID" value="KAF8711952.1"/>
    <property type="molecule type" value="Genomic_DNA"/>
</dbReference>
<sequence length="354" mass="39592">MSPNLQTELTEAQRGAILILRKEGYNYREIADAVKVSVGAAYNTVQRVVKYGQMKSLPRSGRPSSVSDTTRREIIRALRRNRFDTYKSISEQLGYVNKRMVRKVAYDAGYRRRVARRKPFITAATQAKRLAWARTNKNTNWEGIGWTDEAHIETGERPSHPRVTRKPDEAHLTECVAPTFRSGRDSISVWSCIAIDYKGPLIRLETAPITVNAKGRKQGGGLTAQGYIDQVLSGPLPKFLKKVSKEKGLEMRVVEDGAAAHRAKVTQAAREKLGIEQLPHPPSSPDLNPIEPLWLLLKNRVAKIKGSSNSAEKLWEAAQQAWESITIKEVNMYAKNMPARVQAVLKAKGGHTAF</sequence>
<dbReference type="AlphaFoldDB" id="A0A8H7I080"/>
<dbReference type="InterPro" id="IPR038717">
    <property type="entry name" value="Tc1-like_DDE_dom"/>
</dbReference>
<proteinExistence type="predicted"/>
<organism evidence="3 4">
    <name type="scientific">Rhizoctonia solani</name>
    <dbReference type="NCBI Taxonomy" id="456999"/>
    <lineage>
        <taxon>Eukaryota</taxon>
        <taxon>Fungi</taxon>
        <taxon>Dikarya</taxon>
        <taxon>Basidiomycota</taxon>
        <taxon>Agaricomycotina</taxon>
        <taxon>Agaricomycetes</taxon>
        <taxon>Cantharellales</taxon>
        <taxon>Ceratobasidiaceae</taxon>
        <taxon>Rhizoctonia</taxon>
    </lineage>
</organism>
<feature type="domain" description="Transposase Tc1-like" evidence="1">
    <location>
        <begin position="71"/>
        <end position="138"/>
    </location>
</feature>
<feature type="domain" description="Tc1-like transposase DDE" evidence="2">
    <location>
        <begin position="237"/>
        <end position="309"/>
    </location>
</feature>
<comment type="caution">
    <text evidence="3">The sequence shown here is derived from an EMBL/GenBank/DDBJ whole genome shotgun (WGS) entry which is preliminary data.</text>
</comment>
<dbReference type="PANTHER" id="PTHR46068">
    <property type="entry name" value="PROTEIN CBG27172"/>
    <property type="match status" value="1"/>
</dbReference>
<dbReference type="Pfam" id="PF01498">
    <property type="entry name" value="HTH_Tnp_Tc3_2"/>
    <property type="match status" value="1"/>
</dbReference>
<protein>
    <submittedName>
        <fullName evidence="3">DDE superfamily endonuclease</fullName>
    </submittedName>
</protein>
<evidence type="ECO:0000259" key="2">
    <source>
        <dbReference type="Pfam" id="PF13358"/>
    </source>
</evidence>
<evidence type="ECO:0000313" key="3">
    <source>
        <dbReference type="EMBL" id="KAF8711952.1"/>
    </source>
</evidence>
<name>A0A8H7I080_9AGAM</name>
<dbReference type="Pfam" id="PF13358">
    <property type="entry name" value="DDE_3"/>
    <property type="match status" value="1"/>
</dbReference>
<dbReference type="GO" id="GO:0003677">
    <property type="term" value="F:DNA binding"/>
    <property type="evidence" value="ECO:0007669"/>
    <property type="project" value="InterPro"/>
</dbReference>
<dbReference type="GO" id="GO:0015074">
    <property type="term" value="P:DNA integration"/>
    <property type="evidence" value="ECO:0007669"/>
    <property type="project" value="InterPro"/>
</dbReference>
<keyword evidence="3" id="KW-0378">Hydrolase</keyword>
<evidence type="ECO:0000259" key="1">
    <source>
        <dbReference type="Pfam" id="PF01498"/>
    </source>
</evidence>
<dbReference type="InterPro" id="IPR009057">
    <property type="entry name" value="Homeodomain-like_sf"/>
</dbReference>
<dbReference type="InterPro" id="IPR036397">
    <property type="entry name" value="RNaseH_sf"/>
</dbReference>
<dbReference type="Pfam" id="PF13384">
    <property type="entry name" value="HTH_23"/>
    <property type="match status" value="1"/>
</dbReference>
<dbReference type="GO" id="GO:0004519">
    <property type="term" value="F:endonuclease activity"/>
    <property type="evidence" value="ECO:0007669"/>
    <property type="project" value="UniProtKB-KW"/>
</dbReference>
<keyword evidence="3" id="KW-0255">Endonuclease</keyword>
<dbReference type="PANTHER" id="PTHR46068:SF1">
    <property type="entry name" value="TRANSPOSASE IS30-LIKE HTH DOMAIN-CONTAINING PROTEIN"/>
    <property type="match status" value="1"/>
</dbReference>
<dbReference type="OrthoDB" id="2417635at2759"/>
<dbReference type="GO" id="GO:0006313">
    <property type="term" value="P:DNA transposition"/>
    <property type="evidence" value="ECO:0007669"/>
    <property type="project" value="InterPro"/>
</dbReference>
<reference evidence="3" key="1">
    <citation type="submission" date="2020-09" db="EMBL/GenBank/DDBJ databases">
        <title>Comparative genome analyses of four rice-infecting Rhizoctonia solani isolates reveal extensive enrichment of homogalacturonan modification genes.</title>
        <authorList>
            <person name="Lee D.-Y."/>
            <person name="Jeon J."/>
            <person name="Kim K.-T."/>
            <person name="Cheong K."/>
            <person name="Song H."/>
            <person name="Choi G."/>
            <person name="Ko J."/>
            <person name="Opiyo S.O."/>
            <person name="Zuo S."/>
            <person name="Madhav S."/>
            <person name="Lee Y.-H."/>
            <person name="Wang G.-L."/>
        </authorList>
    </citation>
    <scope>NUCLEOTIDE SEQUENCE</scope>
    <source>
        <strain evidence="3">AG1-IA WGL</strain>
    </source>
</reference>
<dbReference type="SUPFAM" id="SSF46689">
    <property type="entry name" value="Homeodomain-like"/>
    <property type="match status" value="1"/>
</dbReference>